<evidence type="ECO:0000256" key="2">
    <source>
        <dbReference type="SAM" id="MobiDB-lite"/>
    </source>
</evidence>
<feature type="coiled-coil region" evidence="1">
    <location>
        <begin position="150"/>
        <end position="177"/>
    </location>
</feature>
<reference evidence="3" key="1">
    <citation type="submission" date="2023-04" db="EMBL/GenBank/DDBJ databases">
        <title>Phytophthora lilii NBRC 32176.</title>
        <authorList>
            <person name="Ichikawa N."/>
            <person name="Sato H."/>
            <person name="Tonouchi N."/>
        </authorList>
    </citation>
    <scope>NUCLEOTIDE SEQUENCE</scope>
    <source>
        <strain evidence="3">NBRC 32176</strain>
    </source>
</reference>
<organism evidence="3 4">
    <name type="scientific">Phytophthora lilii</name>
    <dbReference type="NCBI Taxonomy" id="2077276"/>
    <lineage>
        <taxon>Eukaryota</taxon>
        <taxon>Sar</taxon>
        <taxon>Stramenopiles</taxon>
        <taxon>Oomycota</taxon>
        <taxon>Peronosporomycetes</taxon>
        <taxon>Peronosporales</taxon>
        <taxon>Peronosporaceae</taxon>
        <taxon>Phytophthora</taxon>
    </lineage>
</organism>
<evidence type="ECO:0000256" key="1">
    <source>
        <dbReference type="SAM" id="Coils"/>
    </source>
</evidence>
<evidence type="ECO:0000313" key="4">
    <source>
        <dbReference type="Proteomes" id="UP001165083"/>
    </source>
</evidence>
<evidence type="ECO:0000313" key="3">
    <source>
        <dbReference type="EMBL" id="GMF32091.1"/>
    </source>
</evidence>
<feature type="compositionally biased region" description="Polar residues" evidence="2">
    <location>
        <begin position="498"/>
        <end position="511"/>
    </location>
</feature>
<feature type="compositionally biased region" description="Polar residues" evidence="2">
    <location>
        <begin position="374"/>
        <end position="384"/>
    </location>
</feature>
<feature type="compositionally biased region" description="Low complexity" evidence="2">
    <location>
        <begin position="475"/>
        <end position="489"/>
    </location>
</feature>
<gene>
    <name evidence="3" type="ORF">Plil01_001372900</name>
</gene>
<dbReference type="EMBL" id="BSXW01000955">
    <property type="protein sequence ID" value="GMF32091.1"/>
    <property type="molecule type" value="Genomic_DNA"/>
</dbReference>
<feature type="region of interest" description="Disordered" evidence="2">
    <location>
        <begin position="657"/>
        <end position="716"/>
    </location>
</feature>
<feature type="region of interest" description="Disordered" evidence="2">
    <location>
        <begin position="374"/>
        <end position="410"/>
    </location>
</feature>
<feature type="region of interest" description="Disordered" evidence="2">
    <location>
        <begin position="465"/>
        <end position="547"/>
    </location>
</feature>
<protein>
    <submittedName>
        <fullName evidence="3">Unnamed protein product</fullName>
    </submittedName>
</protein>
<name>A0A9W6X5R4_9STRA</name>
<feature type="region of interest" description="Disordered" evidence="2">
    <location>
        <begin position="427"/>
        <end position="446"/>
    </location>
</feature>
<dbReference type="AlphaFoldDB" id="A0A9W6X5R4"/>
<feature type="coiled-coil region" evidence="1">
    <location>
        <begin position="203"/>
        <end position="373"/>
    </location>
</feature>
<proteinExistence type="predicted"/>
<keyword evidence="4" id="KW-1185">Reference proteome</keyword>
<dbReference type="OrthoDB" id="71440at2759"/>
<sequence length="765" mass="86013">MEEATASAPAEQDASGWQEVEQTLTALELPPVPPTSDPQRLLGYVLHILPRYTEMEMLATHLRLYASTLEQDMEQIKSHVRLLTREAAGEREKKLFLERYAAQVVKERNDLLHSRGPSKKKNAAAASHFVWHNCCKKNTSHAMDLAPSILAFRGEKLQEATKQIEVLQEEVHNQELLRKELDFLLKKTQREHDSKVAADRQHIQQLEKQILQRTALHSSLERKLYEVESMLAKHDETKEEELSIVSDQIRKAQGRIETLENENASLHEQVRSLGSDRDCLSELLEETTESKNVFAEQIDELSEKCHSLESEVEALRSEIDMLQTKDINDVRSQFAAKIDRLQKDSAANEQKLRQEIDRVKQELMKKRDNALAQTVSARQSTARGSSRYPLSGQTSGLRSIPVSTDDPRWSDGIFDDDRHFESDAVGSSLSRSQLSDSRGSFDLSSSGGASHFNLSKDIDAANNGVSTRSCHGMKSRQSYASSSRHSNASELEALSRGLKSSSSELGTTMRENSADAITDHVTSTSYQRDASRKSYGRSSRRSEAKELDAISRALSMSSRELDTETHENDVDVSADEEPFDWETFIDSAPDMSTVQDQRTTQRSSAATLKPMDLSTSTIHHEDSIARIPDSDYAGSSRGSVTDIFVEDSRIKNASLHFSRSRQDASFSKSPSLTELDLAEDEEEKETDKDNSVGDDDHEQHPDHEKSIAQVEHAQNDLARDLFEMLNGLEQKRKEEEQKASQAEKALLEFEQLQQGKQTSQISPDA</sequence>
<feature type="compositionally biased region" description="Basic and acidic residues" evidence="2">
    <location>
        <begin position="697"/>
        <end position="706"/>
    </location>
</feature>
<dbReference type="Proteomes" id="UP001165083">
    <property type="component" value="Unassembled WGS sequence"/>
</dbReference>
<feature type="coiled-coil region" evidence="1">
    <location>
        <begin position="718"/>
        <end position="752"/>
    </location>
</feature>
<comment type="caution">
    <text evidence="3">The sequence shown here is derived from an EMBL/GenBank/DDBJ whole genome shotgun (WGS) entry which is preliminary data.</text>
</comment>
<accession>A0A9W6X5R4</accession>
<keyword evidence="1" id="KW-0175">Coiled coil</keyword>